<dbReference type="PROSITE" id="PS50112">
    <property type="entry name" value="PAS"/>
    <property type="match status" value="2"/>
</dbReference>
<dbReference type="InterPro" id="IPR001610">
    <property type="entry name" value="PAC"/>
</dbReference>
<dbReference type="Gene3D" id="3.30.450.40">
    <property type="match status" value="1"/>
</dbReference>
<evidence type="ECO:0000259" key="4">
    <source>
        <dbReference type="PROSITE" id="PS50883"/>
    </source>
</evidence>
<dbReference type="NCBIfam" id="TIGR00229">
    <property type="entry name" value="sensory_box"/>
    <property type="match status" value="3"/>
</dbReference>
<dbReference type="PROSITE" id="PS50883">
    <property type="entry name" value="EAL"/>
    <property type="match status" value="1"/>
</dbReference>
<dbReference type="OrthoDB" id="9814202at2"/>
<dbReference type="SUPFAM" id="SSF141868">
    <property type="entry name" value="EAL domain-like"/>
    <property type="match status" value="1"/>
</dbReference>
<dbReference type="InterPro" id="IPR013656">
    <property type="entry name" value="PAS_4"/>
</dbReference>
<organism evidence="6 7">
    <name type="scientific">Methylocystis heyeri</name>
    <dbReference type="NCBI Taxonomy" id="391905"/>
    <lineage>
        <taxon>Bacteria</taxon>
        <taxon>Pseudomonadati</taxon>
        <taxon>Pseudomonadota</taxon>
        <taxon>Alphaproteobacteria</taxon>
        <taxon>Hyphomicrobiales</taxon>
        <taxon>Methylocystaceae</taxon>
        <taxon>Methylocystis</taxon>
    </lineage>
</organism>
<dbReference type="InterPro" id="IPR029016">
    <property type="entry name" value="GAF-like_dom_sf"/>
</dbReference>
<dbReference type="SMART" id="SM00052">
    <property type="entry name" value="EAL"/>
    <property type="match status" value="1"/>
</dbReference>
<dbReference type="SUPFAM" id="SSF55073">
    <property type="entry name" value="Nucleotide cyclase"/>
    <property type="match status" value="1"/>
</dbReference>
<dbReference type="InterPro" id="IPR003018">
    <property type="entry name" value="GAF"/>
</dbReference>
<dbReference type="CDD" id="cd00130">
    <property type="entry name" value="PAS"/>
    <property type="match status" value="2"/>
</dbReference>
<keyword evidence="1" id="KW-0175">Coiled coil</keyword>
<evidence type="ECO:0000259" key="2">
    <source>
        <dbReference type="PROSITE" id="PS50112"/>
    </source>
</evidence>
<evidence type="ECO:0000313" key="7">
    <source>
        <dbReference type="Proteomes" id="UP000309061"/>
    </source>
</evidence>
<dbReference type="SMART" id="SM00086">
    <property type="entry name" value="PAC"/>
    <property type="match status" value="3"/>
</dbReference>
<feature type="domain" description="PAS" evidence="2">
    <location>
        <begin position="487"/>
        <end position="529"/>
    </location>
</feature>
<dbReference type="InterPro" id="IPR043128">
    <property type="entry name" value="Rev_trsase/Diguanyl_cyclase"/>
</dbReference>
<dbReference type="SUPFAM" id="SSF55781">
    <property type="entry name" value="GAF domain-like"/>
    <property type="match status" value="1"/>
</dbReference>
<dbReference type="InterPro" id="IPR052155">
    <property type="entry name" value="Biofilm_reg_signaling"/>
</dbReference>
<dbReference type="CDD" id="cd01948">
    <property type="entry name" value="EAL"/>
    <property type="match status" value="1"/>
</dbReference>
<feature type="domain" description="PAS" evidence="2">
    <location>
        <begin position="194"/>
        <end position="264"/>
    </location>
</feature>
<feature type="domain" description="EAL" evidence="4">
    <location>
        <begin position="974"/>
        <end position="1229"/>
    </location>
</feature>
<dbReference type="AlphaFoldDB" id="A0A6B8KD46"/>
<protein>
    <submittedName>
        <fullName evidence="6">EAL domain-containing protein</fullName>
    </submittedName>
</protein>
<dbReference type="NCBIfam" id="TIGR00254">
    <property type="entry name" value="GGDEF"/>
    <property type="match status" value="1"/>
</dbReference>
<dbReference type="InterPro" id="IPR000014">
    <property type="entry name" value="PAS"/>
</dbReference>
<dbReference type="SMART" id="SM00267">
    <property type="entry name" value="GGDEF"/>
    <property type="match status" value="1"/>
</dbReference>
<dbReference type="Gene3D" id="3.30.450.20">
    <property type="entry name" value="PAS domain"/>
    <property type="match status" value="4"/>
</dbReference>
<dbReference type="InterPro" id="IPR035965">
    <property type="entry name" value="PAS-like_dom_sf"/>
</dbReference>
<dbReference type="FunFam" id="3.30.450.20:FF:000099">
    <property type="entry name" value="Sensory box sensor histidine kinase"/>
    <property type="match status" value="1"/>
</dbReference>
<dbReference type="PROSITE" id="PS50113">
    <property type="entry name" value="PAC"/>
    <property type="match status" value="2"/>
</dbReference>
<dbReference type="InterPro" id="IPR035919">
    <property type="entry name" value="EAL_sf"/>
</dbReference>
<dbReference type="Pfam" id="PF00990">
    <property type="entry name" value="GGDEF"/>
    <property type="match status" value="1"/>
</dbReference>
<dbReference type="Gene3D" id="3.30.70.270">
    <property type="match status" value="1"/>
</dbReference>
<dbReference type="InterPro" id="IPR001633">
    <property type="entry name" value="EAL_dom"/>
</dbReference>
<feature type="domain" description="PAC" evidence="3">
    <location>
        <begin position="394"/>
        <end position="447"/>
    </location>
</feature>
<dbReference type="InterPro" id="IPR000700">
    <property type="entry name" value="PAS-assoc_C"/>
</dbReference>
<feature type="coiled-coil region" evidence="1">
    <location>
        <begin position="438"/>
        <end position="490"/>
    </location>
</feature>
<dbReference type="Gene3D" id="3.20.20.450">
    <property type="entry name" value="EAL domain"/>
    <property type="match status" value="1"/>
</dbReference>
<evidence type="ECO:0000259" key="5">
    <source>
        <dbReference type="PROSITE" id="PS50887"/>
    </source>
</evidence>
<accession>A0A6B8KD46</accession>
<dbReference type="SUPFAM" id="SSF55785">
    <property type="entry name" value="PYP-like sensor domain (PAS domain)"/>
    <property type="match status" value="4"/>
</dbReference>
<dbReference type="Pfam" id="PF13188">
    <property type="entry name" value="PAS_8"/>
    <property type="match status" value="1"/>
</dbReference>
<dbReference type="EMBL" id="CP046052">
    <property type="protein sequence ID" value="QGM44468.1"/>
    <property type="molecule type" value="Genomic_DNA"/>
</dbReference>
<dbReference type="PANTHER" id="PTHR44757:SF2">
    <property type="entry name" value="BIOFILM ARCHITECTURE MAINTENANCE PROTEIN MBAA"/>
    <property type="match status" value="1"/>
</dbReference>
<dbReference type="Pfam" id="PF00563">
    <property type="entry name" value="EAL"/>
    <property type="match status" value="1"/>
</dbReference>
<dbReference type="SMART" id="SM00065">
    <property type="entry name" value="GAF"/>
    <property type="match status" value="1"/>
</dbReference>
<dbReference type="Gene3D" id="2.10.70.100">
    <property type="match status" value="1"/>
</dbReference>
<dbReference type="Proteomes" id="UP000309061">
    <property type="component" value="Chromosome"/>
</dbReference>
<dbReference type="Pfam" id="PF08447">
    <property type="entry name" value="PAS_3"/>
    <property type="match status" value="2"/>
</dbReference>
<proteinExistence type="predicted"/>
<dbReference type="KEGG" id="mhey:H2LOC_001450"/>
<keyword evidence="7" id="KW-1185">Reference proteome</keyword>
<feature type="domain" description="GGDEF" evidence="5">
    <location>
        <begin position="832"/>
        <end position="965"/>
    </location>
</feature>
<evidence type="ECO:0000313" key="6">
    <source>
        <dbReference type="EMBL" id="QGM44468.1"/>
    </source>
</evidence>
<evidence type="ECO:0000259" key="3">
    <source>
        <dbReference type="PROSITE" id="PS50113"/>
    </source>
</evidence>
<reference evidence="6 7" key="1">
    <citation type="submission" date="2019-11" db="EMBL/GenBank/DDBJ databases">
        <title>The genome sequence of Methylocystis heyeri.</title>
        <authorList>
            <person name="Oshkin I.Y."/>
            <person name="Miroshnikov K."/>
            <person name="Dedysh S.N."/>
        </authorList>
    </citation>
    <scope>NUCLEOTIDE SEQUENCE [LARGE SCALE GENOMIC DNA]</scope>
    <source>
        <strain evidence="6 7">H2</strain>
    </source>
</reference>
<dbReference type="InterPro" id="IPR000160">
    <property type="entry name" value="GGDEF_dom"/>
</dbReference>
<dbReference type="InterPro" id="IPR029787">
    <property type="entry name" value="Nucleotide_cyclase"/>
</dbReference>
<dbReference type="InterPro" id="IPR013655">
    <property type="entry name" value="PAS_fold_3"/>
</dbReference>
<dbReference type="PANTHER" id="PTHR44757">
    <property type="entry name" value="DIGUANYLATE CYCLASE DGCP"/>
    <property type="match status" value="1"/>
</dbReference>
<evidence type="ECO:0000256" key="1">
    <source>
        <dbReference type="SAM" id="Coils"/>
    </source>
</evidence>
<dbReference type="Pfam" id="PF13185">
    <property type="entry name" value="GAF_2"/>
    <property type="match status" value="1"/>
</dbReference>
<dbReference type="Pfam" id="PF08448">
    <property type="entry name" value="PAS_4"/>
    <property type="match status" value="1"/>
</dbReference>
<dbReference type="CDD" id="cd01949">
    <property type="entry name" value="GGDEF"/>
    <property type="match status" value="1"/>
</dbReference>
<name>A0A6B8KD46_9HYPH</name>
<sequence length="1244" mass="139846">MHLPLMRKTASSYKESNVIASISVFWRTSREGAVNCRDASDRNAGGHEKLNCRAEASRAKFVLGKQCPMEIPDLKSFFELTPAAVAVFDRDLRCLAASPAWRREPRLGSDALGGGLFESRPDLGEKFRGDLERGLRDDEAAALEFRLEPRPGELPGLRAKVCPWRRSDGDLGGVVVFAEETAQEEPTRKALAESEERFHGLLEKYSQAIWEADRHGQTVSDSPSWRAYTGQTLEEMLGHGWLDAVHPDDRARVQQTWREAMASRADVDVEARIRHADQGYRWTNARATAILDQDGEIEKWVGVNIDIDDRKKTEEALWERVECLRLAQSAANIATWDWHIHEDRTFVSDHYYRIYGIPENGAQDYASFLARIHPEDVKSVDAIMRTALARGGVDEAEFRIIREDDGSIRWVRSRGEVFLDEGGRARRALGVVFDITRYKEAEAAFLENERRVESLNRSLEKKVEERTRELREKAELLRRRKQALEDSERRFRLLADQSPTPISICDSDDTVAYVNPGFTRAYGYRLEDIPTLALWFSKAYPQEFDRDYAERKWIAHISRAREEKTAMEPLETRIRCSDGRNRTVVIATNFLDDSRTSFMATFFDVTEARAEEERIKRLSKLYAALSGCQEAVVHAKTKQEIFTRVCDVMCNQGVAKLVCVGVREDSSPLVKMIQASGQGVSYAEDITISTDPSDVHGQGPTGTAFREGVAVWCQDFAKDPQTAPWRERGKKYGWRSSAGLPLFEKGRVAGVLIIYFDTPDYFDDEIRALLLKISESVSFALDSLAEQAAHEAAVREIELLAHFDTLTGLPNRNSLLESLGGLISRYRDCADSTFALHLIDLDNFKDINDTLGHILGDRFLATVGKRLSSCVRRDDIVCRIGGDEFVVIQLDVRDGKEAEGLAGKLTAALAEPYAIGEIRLLSSGTVGIAIFGPESPSAELLLSHADVALYRAKERRRGTFAVFTRQMDCEVRSRVDLLNQLREAVDKNQLFLCYQPQFEIDGKRITGVEALVRWLHPVEGVVGPGRFIPVAEDSGLIIEIGDWVLNEATRQMAAWIEHGIAPPSIAINVSAHQLKKQIDFAARLASILRARGVQADRVEIEMTESVLIDIPKTEDNVINSIRALGAKIALDDFGTGYSSLDYLSKFPVDRIKIAQQFVVDILASSRSRAVVDATITLAQRLGMRVIAEGTETSRQLDILKKGGCREFQGYYFSRPLSPAMMTRMLSLESFRPRHESRLELKVAV</sequence>
<gene>
    <name evidence="6" type="ORF">H2LOC_001450</name>
</gene>
<dbReference type="SMART" id="SM00091">
    <property type="entry name" value="PAS"/>
    <property type="match status" value="4"/>
</dbReference>
<feature type="domain" description="PAC" evidence="3">
    <location>
        <begin position="267"/>
        <end position="319"/>
    </location>
</feature>
<dbReference type="PROSITE" id="PS50887">
    <property type="entry name" value="GGDEF"/>
    <property type="match status" value="1"/>
</dbReference>